<keyword evidence="5 7" id="KW-0413">Isomerase</keyword>
<dbReference type="UniPathway" id="UPA00629">
    <property type="reaction ID" value="UER00682"/>
</dbReference>
<evidence type="ECO:0000256" key="1">
    <source>
        <dbReference type="ARBA" id="ARBA00000056"/>
    </source>
</evidence>
<evidence type="ECO:0000256" key="5">
    <source>
        <dbReference type="ARBA" id="ARBA00023235"/>
    </source>
</evidence>
<name>A0A7Y9X601_9ACTN</name>
<comment type="function">
    <text evidence="2 7">Converts N-acetylmannosamine-6-phosphate (ManNAc-6-P) to N-acetylglucosamine-6-phosphate (GlcNAc-6-P).</text>
</comment>
<dbReference type="GO" id="GO:0006053">
    <property type="term" value="P:N-acetylmannosamine catabolic process"/>
    <property type="evidence" value="ECO:0007669"/>
    <property type="project" value="TreeGrafter"/>
</dbReference>
<dbReference type="EC" id="5.1.3.9" evidence="7"/>
<reference evidence="8 9" key="1">
    <citation type="submission" date="2020-07" db="EMBL/GenBank/DDBJ databases">
        <title>Sequencing the genomes of 1000 actinobacteria strains.</title>
        <authorList>
            <person name="Klenk H.-P."/>
        </authorList>
    </citation>
    <scope>NUCLEOTIDE SEQUENCE [LARGE SCALE GENOMIC DNA]</scope>
    <source>
        <strain evidence="8 9">DSM 45876</strain>
    </source>
</reference>
<dbReference type="NCBIfam" id="NF002231">
    <property type="entry name" value="PRK01130.1"/>
    <property type="match status" value="1"/>
</dbReference>
<comment type="caution">
    <text evidence="8">The sequence shown here is derived from an EMBL/GenBank/DDBJ whole genome shotgun (WGS) entry which is preliminary data.</text>
</comment>
<evidence type="ECO:0000256" key="3">
    <source>
        <dbReference type="ARBA" id="ARBA00005081"/>
    </source>
</evidence>
<dbReference type="InterPro" id="IPR013785">
    <property type="entry name" value="Aldolase_TIM"/>
</dbReference>
<keyword evidence="6 7" id="KW-0119">Carbohydrate metabolism</keyword>
<dbReference type="GO" id="GO:0019262">
    <property type="term" value="P:N-acetylneuraminate catabolic process"/>
    <property type="evidence" value="ECO:0007669"/>
    <property type="project" value="UniProtKB-UniRule"/>
</dbReference>
<dbReference type="InterPro" id="IPR011060">
    <property type="entry name" value="RibuloseP-bd_barrel"/>
</dbReference>
<comment type="catalytic activity">
    <reaction evidence="1 7">
        <text>an N-acyl-D-glucosamine 6-phosphate = an N-acyl-D-mannosamine 6-phosphate</text>
        <dbReference type="Rhea" id="RHEA:23932"/>
        <dbReference type="ChEBI" id="CHEBI:57599"/>
        <dbReference type="ChEBI" id="CHEBI:57666"/>
        <dbReference type="EC" id="5.1.3.9"/>
    </reaction>
</comment>
<dbReference type="Gene3D" id="3.20.20.70">
    <property type="entry name" value="Aldolase class I"/>
    <property type="match status" value="1"/>
</dbReference>
<gene>
    <name evidence="7" type="primary">nanE</name>
    <name evidence="8" type="ORF">HNR22_005588</name>
</gene>
<evidence type="ECO:0000256" key="7">
    <source>
        <dbReference type="HAMAP-Rule" id="MF_01235"/>
    </source>
</evidence>
<protein>
    <recommendedName>
        <fullName evidence="7">Putative N-acetylmannosamine-6-phosphate 2-epimerase</fullName>
        <ecNumber evidence="7">5.1.3.9</ecNumber>
    </recommendedName>
    <alternativeName>
        <fullName evidence="7">ManNAc-6-P epimerase</fullName>
    </alternativeName>
</protein>
<dbReference type="GO" id="GO:0005829">
    <property type="term" value="C:cytosol"/>
    <property type="evidence" value="ECO:0007669"/>
    <property type="project" value="TreeGrafter"/>
</dbReference>
<dbReference type="AlphaFoldDB" id="A0A7Y9X601"/>
<dbReference type="PANTHER" id="PTHR36204">
    <property type="entry name" value="N-ACETYLMANNOSAMINE-6-PHOSPHATE 2-EPIMERASE-RELATED"/>
    <property type="match status" value="1"/>
</dbReference>
<dbReference type="FunFam" id="3.20.20.70:FF:000035">
    <property type="entry name" value="Putative N-acetylmannosamine-6-phosphate 2-epimerase"/>
    <property type="match status" value="1"/>
</dbReference>
<proteinExistence type="inferred from homology"/>
<dbReference type="Proteomes" id="UP000523545">
    <property type="component" value="Unassembled WGS sequence"/>
</dbReference>
<evidence type="ECO:0000313" key="8">
    <source>
        <dbReference type="EMBL" id="NYH45861.1"/>
    </source>
</evidence>
<evidence type="ECO:0000256" key="6">
    <source>
        <dbReference type="ARBA" id="ARBA00023277"/>
    </source>
</evidence>
<comment type="similarity">
    <text evidence="4 7">Belongs to the NanE family.</text>
</comment>
<dbReference type="PANTHER" id="PTHR36204:SF1">
    <property type="entry name" value="N-ACETYLMANNOSAMINE-6-PHOSPHATE 2-EPIMERASE-RELATED"/>
    <property type="match status" value="1"/>
</dbReference>
<keyword evidence="9" id="KW-1185">Reference proteome</keyword>
<dbReference type="RefSeq" id="WP_179782860.1">
    <property type="nucleotide sequence ID" value="NZ_JACCHK010000001.1"/>
</dbReference>
<dbReference type="GO" id="GO:0005975">
    <property type="term" value="P:carbohydrate metabolic process"/>
    <property type="evidence" value="ECO:0007669"/>
    <property type="project" value="UniProtKB-UniRule"/>
</dbReference>
<dbReference type="CDD" id="cd04729">
    <property type="entry name" value="NanE"/>
    <property type="match status" value="1"/>
</dbReference>
<dbReference type="HAMAP" id="MF_01235">
    <property type="entry name" value="ManNAc6P_epimer"/>
    <property type="match status" value="1"/>
</dbReference>
<evidence type="ECO:0000313" key="9">
    <source>
        <dbReference type="Proteomes" id="UP000523545"/>
    </source>
</evidence>
<accession>A0A7Y9X601</accession>
<dbReference type="Pfam" id="PF04131">
    <property type="entry name" value="NanE"/>
    <property type="match status" value="1"/>
</dbReference>
<dbReference type="InterPro" id="IPR007260">
    <property type="entry name" value="NanE"/>
</dbReference>
<organism evidence="8 9">
    <name type="scientific">Micromonospora jinlongensis</name>
    <dbReference type="NCBI Taxonomy" id="1287877"/>
    <lineage>
        <taxon>Bacteria</taxon>
        <taxon>Bacillati</taxon>
        <taxon>Actinomycetota</taxon>
        <taxon>Actinomycetes</taxon>
        <taxon>Micromonosporales</taxon>
        <taxon>Micromonosporaceae</taxon>
        <taxon>Micromonospora</taxon>
    </lineage>
</organism>
<dbReference type="SUPFAM" id="SSF51366">
    <property type="entry name" value="Ribulose-phoshate binding barrel"/>
    <property type="match status" value="1"/>
</dbReference>
<evidence type="ECO:0000256" key="2">
    <source>
        <dbReference type="ARBA" id="ARBA00002147"/>
    </source>
</evidence>
<dbReference type="EMBL" id="JACCHK010000001">
    <property type="protein sequence ID" value="NYH45861.1"/>
    <property type="molecule type" value="Genomic_DNA"/>
</dbReference>
<comment type="pathway">
    <text evidence="3 7">Amino-sugar metabolism; N-acetylneuraminate degradation; D-fructose 6-phosphate from N-acetylneuraminate: step 3/5.</text>
</comment>
<sequence>MNKLIAHLRHRLVVSCQAYPGEPMRTPDTMRRVALAAAKGGAAGIRAQGVADIAAIREAVDLPLIGLWKDGDDDVFITPTLEHALAVARAGAHVVALDGTARPRPDGRTLGDTIAAVHELTGALVMADCSTLGEGIAAAAAGADLVGTTLSGYTAYTSKQPGPDLDLVSQLATAIDVPVIAEGRIHTPAQAAQALRAGAWAVVVGTAITHPSTITGWFASAMADAR</sequence>
<dbReference type="GO" id="GO:0047465">
    <property type="term" value="F:N-acylglucosamine-6-phosphate 2-epimerase activity"/>
    <property type="evidence" value="ECO:0007669"/>
    <property type="project" value="UniProtKB-EC"/>
</dbReference>
<evidence type="ECO:0000256" key="4">
    <source>
        <dbReference type="ARBA" id="ARBA00007439"/>
    </source>
</evidence>